<reference evidence="1 2" key="1">
    <citation type="journal article" date="2018" name="Mol. Biol. Evol.">
        <title>Broad Genomic Sampling Reveals a Smut Pathogenic Ancestry of the Fungal Clade Ustilaginomycotina.</title>
        <authorList>
            <person name="Kijpornyongpan T."/>
            <person name="Mondo S.J."/>
            <person name="Barry K."/>
            <person name="Sandor L."/>
            <person name="Lee J."/>
            <person name="Lipzen A."/>
            <person name="Pangilinan J."/>
            <person name="LaButti K."/>
            <person name="Hainaut M."/>
            <person name="Henrissat B."/>
            <person name="Grigoriev I.V."/>
            <person name="Spatafora J.W."/>
            <person name="Aime M.C."/>
        </authorList>
    </citation>
    <scope>NUCLEOTIDE SEQUENCE [LARGE SCALE GENOMIC DNA]</scope>
    <source>
        <strain evidence="1 2">SA 807</strain>
    </source>
</reference>
<evidence type="ECO:0000313" key="1">
    <source>
        <dbReference type="EMBL" id="PWN47355.1"/>
    </source>
</evidence>
<organism evidence="1 2">
    <name type="scientific">Violaceomyces palustris</name>
    <dbReference type="NCBI Taxonomy" id="1673888"/>
    <lineage>
        <taxon>Eukaryota</taxon>
        <taxon>Fungi</taxon>
        <taxon>Dikarya</taxon>
        <taxon>Basidiomycota</taxon>
        <taxon>Ustilaginomycotina</taxon>
        <taxon>Ustilaginomycetes</taxon>
        <taxon>Violaceomycetales</taxon>
        <taxon>Violaceomycetaceae</taxon>
        <taxon>Violaceomyces</taxon>
    </lineage>
</organism>
<evidence type="ECO:0000313" key="2">
    <source>
        <dbReference type="Proteomes" id="UP000245626"/>
    </source>
</evidence>
<name>A0ACD0NNM2_9BASI</name>
<dbReference type="Proteomes" id="UP000245626">
    <property type="component" value="Unassembled WGS sequence"/>
</dbReference>
<protein>
    <submittedName>
        <fullName evidence="1">Uncharacterized protein</fullName>
    </submittedName>
</protein>
<accession>A0ACD0NNM2</accession>
<sequence>MRLNAQAARQSQQAQHQYQSPSSQHPSSHRYTSSPPQNYQQESQSSSSSSSSSSREQQHKVYLLNCKHCGNFLSDRGMKAVLLLKPNITLFSTDAAPTTCGPLYSPSRFSGGADPSEPPLERTCDCLTQSLGCYGCGAQVGYNIVSPCSRCTNSVIKHQRSSNGHRTVLHCSEITVRERRYVPGEPGVRASLPPPPTYIQASNSAVAASSVAIGRRGEEEEEGEEEDLDAEKRERGDAGLFFDDHHQLRYHSTSSSSSSPSSSSVGSKEPRIIRRGDVVYWSDLVPGGERTEPFDPEPFLSLPVVGR</sequence>
<gene>
    <name evidence="1" type="ORF">IE53DRAFT_321365</name>
</gene>
<proteinExistence type="predicted"/>
<keyword evidence="2" id="KW-1185">Reference proteome</keyword>
<dbReference type="EMBL" id="KZ820456">
    <property type="protein sequence ID" value="PWN47355.1"/>
    <property type="molecule type" value="Genomic_DNA"/>
</dbReference>